<sequence length="526" mass="58598">MLRILTSLAPALIAPSLIAGTLLAGSIIAAQAADPALKLGAPEPFSFDSLIERARTLAGEPYKAPAVRAADTLERIDYDAHWKIRFKRSETITIGKDAPIQFFHMGRYFKEPVRMYEVAGGQAREIVYSPDAFDMPDDSPAKALPHDIGFAGFRVMRPDLKTDWISYLGASYFRTDGQSRQYGQSTRGLAIDTGLSTPEEFPRFSDFWLAPPEHEGQTLIIYALLQSPSVTGAYKMALTNEDGKGQIIDVDSRLFFRKGVERLGVAPLTSMYWYSETNRSTARDWRPEVHDTDGLAILSGTGERIWRPLNNPHVVRTSTFQVPDVEGFGLAQRDRKFEDYEDDGVFYNKRPSVWIHPLRPFGPGSIQLVEIPTDDEIFDNIVAYWTPKEHPTAGDQLSLAYRMTWSDTHPLPESGARVAATRVGQGGVPGQPRPDDQIKVVIDFEGPSLKGLTQKSGVKPVVELSSGKPIEPYVLPVVGTDRWRVIFDAKTPIEDPVEARVYLKHGDDVLSETWLGQLSHDMVARK</sequence>
<evidence type="ECO:0000256" key="3">
    <source>
        <dbReference type="ARBA" id="ARBA00009284"/>
    </source>
</evidence>
<dbReference type="UniPathway" id="UPA00637"/>
<comment type="subcellular location">
    <subcellularLocation>
        <location evidence="1">Periplasm</location>
    </subcellularLocation>
</comment>
<dbReference type="Proteomes" id="UP000244081">
    <property type="component" value="Unassembled WGS sequence"/>
</dbReference>
<organism evidence="7 8">
    <name type="scientific">Breoghania corrubedonensis</name>
    <dbReference type="NCBI Taxonomy" id="665038"/>
    <lineage>
        <taxon>Bacteria</taxon>
        <taxon>Pseudomonadati</taxon>
        <taxon>Pseudomonadota</taxon>
        <taxon>Alphaproteobacteria</taxon>
        <taxon>Hyphomicrobiales</taxon>
        <taxon>Stappiaceae</taxon>
        <taxon>Breoghania</taxon>
    </lineage>
</organism>
<dbReference type="InterPro" id="IPR014438">
    <property type="entry name" value="Glucan_biosyn_MdoG/MdoD"/>
</dbReference>
<dbReference type="PANTHER" id="PTHR30504:SF3">
    <property type="entry name" value="GLUCANS BIOSYNTHESIS PROTEIN D"/>
    <property type="match status" value="1"/>
</dbReference>
<comment type="caution">
    <text evidence="7">The sequence shown here is derived from an EMBL/GenBank/DDBJ whole genome shotgun (WGS) entry which is preliminary data.</text>
</comment>
<dbReference type="GO" id="GO:0051274">
    <property type="term" value="P:beta-glucan biosynthetic process"/>
    <property type="evidence" value="ECO:0007669"/>
    <property type="project" value="TreeGrafter"/>
</dbReference>
<dbReference type="InterPro" id="IPR013783">
    <property type="entry name" value="Ig-like_fold"/>
</dbReference>
<dbReference type="RefSeq" id="WP_107989708.1">
    <property type="nucleotide sequence ID" value="NZ_QAYG01000003.1"/>
</dbReference>
<dbReference type="FunFam" id="2.70.98.10:FF:000001">
    <property type="entry name" value="Glucans biosynthesis protein G"/>
    <property type="match status" value="1"/>
</dbReference>
<dbReference type="AlphaFoldDB" id="A0A2T5VAU8"/>
<dbReference type="PIRSF" id="PIRSF006281">
    <property type="entry name" value="MdoG"/>
    <property type="match status" value="1"/>
</dbReference>
<dbReference type="Pfam" id="PF04349">
    <property type="entry name" value="MdoG"/>
    <property type="match status" value="1"/>
</dbReference>
<gene>
    <name evidence="7" type="ORF">C8N35_10350</name>
</gene>
<evidence type="ECO:0000313" key="8">
    <source>
        <dbReference type="Proteomes" id="UP000244081"/>
    </source>
</evidence>
<name>A0A2T5VAU8_9HYPH</name>
<feature type="domain" description="Glucan biosynthesis periplasmic MdoG C-terminal" evidence="6">
    <location>
        <begin position="45"/>
        <end position="517"/>
    </location>
</feature>
<keyword evidence="8" id="KW-1185">Reference proteome</keyword>
<dbReference type="GO" id="GO:0030246">
    <property type="term" value="F:carbohydrate binding"/>
    <property type="evidence" value="ECO:0007669"/>
    <property type="project" value="InterPro"/>
</dbReference>
<evidence type="ECO:0000259" key="6">
    <source>
        <dbReference type="Pfam" id="PF04349"/>
    </source>
</evidence>
<proteinExistence type="inferred from homology"/>
<evidence type="ECO:0000256" key="1">
    <source>
        <dbReference type="ARBA" id="ARBA00004418"/>
    </source>
</evidence>
<keyword evidence="4" id="KW-0732">Signal</keyword>
<keyword evidence="5" id="KW-0574">Periplasm</keyword>
<dbReference type="SUPFAM" id="SSF81296">
    <property type="entry name" value="E set domains"/>
    <property type="match status" value="1"/>
</dbReference>
<dbReference type="Gene3D" id="2.60.40.10">
    <property type="entry name" value="Immunoglobulins"/>
    <property type="match status" value="1"/>
</dbReference>
<dbReference type="Gene3D" id="2.70.98.10">
    <property type="match status" value="1"/>
</dbReference>
<dbReference type="OrthoDB" id="9777817at2"/>
<evidence type="ECO:0000313" key="7">
    <source>
        <dbReference type="EMBL" id="PTW60871.1"/>
    </source>
</evidence>
<dbReference type="InterPro" id="IPR014756">
    <property type="entry name" value="Ig_E-set"/>
</dbReference>
<dbReference type="InterPro" id="IPR011013">
    <property type="entry name" value="Gal_mutarotase_sf_dom"/>
</dbReference>
<dbReference type="InterPro" id="IPR014718">
    <property type="entry name" value="GH-type_carb-bd"/>
</dbReference>
<comment type="similarity">
    <text evidence="3">Belongs to the OpgD/OpgG family.</text>
</comment>
<dbReference type="GO" id="GO:0030288">
    <property type="term" value="C:outer membrane-bounded periplasmic space"/>
    <property type="evidence" value="ECO:0007669"/>
    <property type="project" value="TreeGrafter"/>
</dbReference>
<protein>
    <submittedName>
        <fullName evidence="7">Glucans biosynthesis protein</fullName>
    </submittedName>
</protein>
<dbReference type="EMBL" id="QAYG01000003">
    <property type="protein sequence ID" value="PTW60871.1"/>
    <property type="molecule type" value="Genomic_DNA"/>
</dbReference>
<dbReference type="PANTHER" id="PTHR30504">
    <property type="entry name" value="GLUCANS BIOSYNTHESIS PROTEIN"/>
    <property type="match status" value="1"/>
</dbReference>
<evidence type="ECO:0000256" key="5">
    <source>
        <dbReference type="ARBA" id="ARBA00022764"/>
    </source>
</evidence>
<dbReference type="SUPFAM" id="SSF74650">
    <property type="entry name" value="Galactose mutarotase-like"/>
    <property type="match status" value="1"/>
</dbReference>
<evidence type="ECO:0000256" key="2">
    <source>
        <dbReference type="ARBA" id="ARBA00005001"/>
    </source>
</evidence>
<evidence type="ECO:0000256" key="4">
    <source>
        <dbReference type="ARBA" id="ARBA00022729"/>
    </source>
</evidence>
<accession>A0A2T5VAU8</accession>
<reference evidence="7 8" key="1">
    <citation type="submission" date="2018-04" db="EMBL/GenBank/DDBJ databases">
        <title>Genomic Encyclopedia of Archaeal and Bacterial Type Strains, Phase II (KMG-II): from individual species to whole genera.</title>
        <authorList>
            <person name="Goeker M."/>
        </authorList>
    </citation>
    <scope>NUCLEOTIDE SEQUENCE [LARGE SCALE GENOMIC DNA]</scope>
    <source>
        <strain evidence="7 8">DSM 23382</strain>
    </source>
</reference>
<dbReference type="GO" id="GO:0003824">
    <property type="term" value="F:catalytic activity"/>
    <property type="evidence" value="ECO:0007669"/>
    <property type="project" value="InterPro"/>
</dbReference>
<dbReference type="InterPro" id="IPR007444">
    <property type="entry name" value="Glucan_biosyn_MdoG_C"/>
</dbReference>
<comment type="pathway">
    <text evidence="2">Glycan metabolism; osmoregulated periplasmic glucan (OPG) biosynthesis.</text>
</comment>